<feature type="region of interest" description="Disordered" evidence="5">
    <location>
        <begin position="243"/>
        <end position="270"/>
    </location>
</feature>
<feature type="region of interest" description="Disordered" evidence="5">
    <location>
        <begin position="388"/>
        <end position="466"/>
    </location>
</feature>
<feature type="compositionally biased region" description="Low complexity" evidence="5">
    <location>
        <begin position="83"/>
        <end position="102"/>
    </location>
</feature>
<feature type="domain" description="BZIP" evidence="6">
    <location>
        <begin position="174"/>
        <end position="237"/>
    </location>
</feature>
<feature type="compositionally biased region" description="Basic and acidic residues" evidence="5">
    <location>
        <begin position="190"/>
        <end position="217"/>
    </location>
</feature>
<feature type="compositionally biased region" description="Polar residues" evidence="5">
    <location>
        <begin position="332"/>
        <end position="343"/>
    </location>
</feature>
<evidence type="ECO:0000256" key="4">
    <source>
        <dbReference type="ARBA" id="ARBA00038132"/>
    </source>
</evidence>
<dbReference type="GO" id="GO:0005737">
    <property type="term" value="C:cytoplasm"/>
    <property type="evidence" value="ECO:0007669"/>
    <property type="project" value="UniProtKB-SubCell"/>
</dbReference>
<dbReference type="GO" id="GO:0000976">
    <property type="term" value="F:transcription cis-regulatory region binding"/>
    <property type="evidence" value="ECO:0007669"/>
    <property type="project" value="InterPro"/>
</dbReference>
<dbReference type="PANTHER" id="PTHR40621">
    <property type="entry name" value="TRANSCRIPTION FACTOR KAPC-RELATED"/>
    <property type="match status" value="1"/>
</dbReference>
<comment type="similarity">
    <text evidence="4">Belongs to the bZIP family. YAP subfamily.</text>
</comment>
<evidence type="ECO:0000256" key="2">
    <source>
        <dbReference type="ARBA" id="ARBA00004496"/>
    </source>
</evidence>
<comment type="caution">
    <text evidence="7">The sequence shown here is derived from an EMBL/GenBank/DDBJ whole genome shotgun (WGS) entry which is preliminary data.</text>
</comment>
<comment type="subcellular location">
    <subcellularLocation>
        <location evidence="2">Cytoplasm</location>
    </subcellularLocation>
    <subcellularLocation>
        <location evidence="1">Nucleus</location>
    </subcellularLocation>
</comment>
<dbReference type="SMART" id="SM00338">
    <property type="entry name" value="BRLZ"/>
    <property type="match status" value="1"/>
</dbReference>
<dbReference type="SUPFAM" id="SSF57959">
    <property type="entry name" value="Leucine zipper domain"/>
    <property type="match status" value="1"/>
</dbReference>
<evidence type="ECO:0000256" key="5">
    <source>
        <dbReference type="SAM" id="MobiDB-lite"/>
    </source>
</evidence>
<feature type="region of interest" description="Disordered" evidence="5">
    <location>
        <begin position="291"/>
        <end position="343"/>
    </location>
</feature>
<dbReference type="EMBL" id="VXIT01000004">
    <property type="protein sequence ID" value="KAA6413018.1"/>
    <property type="molecule type" value="Genomic_DNA"/>
</dbReference>
<feature type="compositionally biased region" description="Polar residues" evidence="5">
    <location>
        <begin position="408"/>
        <end position="424"/>
    </location>
</feature>
<dbReference type="InterPro" id="IPR004827">
    <property type="entry name" value="bZIP"/>
</dbReference>
<organism evidence="7 8">
    <name type="scientific">Lasallia pustulata</name>
    <dbReference type="NCBI Taxonomy" id="136370"/>
    <lineage>
        <taxon>Eukaryota</taxon>
        <taxon>Fungi</taxon>
        <taxon>Dikarya</taxon>
        <taxon>Ascomycota</taxon>
        <taxon>Pezizomycotina</taxon>
        <taxon>Lecanoromycetes</taxon>
        <taxon>OSLEUM clade</taxon>
        <taxon>Umbilicariomycetidae</taxon>
        <taxon>Umbilicariales</taxon>
        <taxon>Umbilicariaceae</taxon>
        <taxon>Lasallia</taxon>
    </lineage>
</organism>
<dbReference type="Proteomes" id="UP000324767">
    <property type="component" value="Unassembled WGS sequence"/>
</dbReference>
<feature type="compositionally biased region" description="Basic and acidic residues" evidence="5">
    <location>
        <begin position="152"/>
        <end position="164"/>
    </location>
</feature>
<evidence type="ECO:0000259" key="6">
    <source>
        <dbReference type="PROSITE" id="PS50217"/>
    </source>
</evidence>
<name>A0A5M8PTS0_9LECA</name>
<dbReference type="PROSITE" id="PS00036">
    <property type="entry name" value="BZIP_BASIC"/>
    <property type="match status" value="1"/>
</dbReference>
<dbReference type="AlphaFoldDB" id="A0A5M8PTS0"/>
<dbReference type="GO" id="GO:0001228">
    <property type="term" value="F:DNA-binding transcription activator activity, RNA polymerase II-specific"/>
    <property type="evidence" value="ECO:0007669"/>
    <property type="project" value="TreeGrafter"/>
</dbReference>
<dbReference type="Pfam" id="PF08601">
    <property type="entry name" value="PAP1"/>
    <property type="match status" value="2"/>
</dbReference>
<reference evidence="7 8" key="1">
    <citation type="submission" date="2019-09" db="EMBL/GenBank/DDBJ databases">
        <title>The hologenome of the rock-dwelling lichen Lasallia pustulata.</title>
        <authorList>
            <person name="Greshake Tzovaras B."/>
            <person name="Segers F."/>
            <person name="Bicker A."/>
            <person name="Dal Grande F."/>
            <person name="Otte J."/>
            <person name="Hankeln T."/>
            <person name="Schmitt I."/>
            <person name="Ebersberger I."/>
        </authorList>
    </citation>
    <scope>NUCLEOTIDE SEQUENCE [LARGE SCALE GENOMIC DNA]</scope>
    <source>
        <strain evidence="7">A1-1</strain>
    </source>
</reference>
<evidence type="ECO:0000313" key="7">
    <source>
        <dbReference type="EMBL" id="KAA6413018.1"/>
    </source>
</evidence>
<dbReference type="InterPro" id="IPR013910">
    <property type="entry name" value="TF_PAP1"/>
</dbReference>
<feature type="region of interest" description="Disordered" evidence="5">
    <location>
        <begin position="27"/>
        <end position="227"/>
    </location>
</feature>
<evidence type="ECO:0000256" key="1">
    <source>
        <dbReference type="ARBA" id="ARBA00004123"/>
    </source>
</evidence>
<dbReference type="FunFam" id="1.20.5.170:FF:000067">
    <property type="entry name" value="BZIP transcription factor"/>
    <property type="match status" value="1"/>
</dbReference>
<sequence length="642" mass="69346">MASKSAQDTTFNPNLYLSPDQQELLRTALSSNSSGRRGIYQAYPASATDTTKPSAPRSNSDRSTQLNGAGVVSHEMYESPIDQSQGSGALGSLGFDDSPFLDYDLDDGNFEWDNSGDQMIGNLPGTSGNEEDTELHEKRKGHGEDQDNEDGGGGKRREGEERTTKKPGRKPLTSEPTSKRKAQNRAAQRAFRERKERHLKELENKVEDLEKASESANHENGVLRAHVDQLQTELQEYRKRLSLNGTGLGRSPPSSAGLPSGTARKSYNSTSSNDDFQFGFPEFPIFGTSAVSHASNDGPRAKDYSPAQNYSPRQRVVDSGSYDQRHAVDGGHSTNRSPQSLTQQIGTTPVSMADSGAVTQTHTIGGTTAGVEALSSSFSPSILQSASRSNSTDYMSYGKGNVRASPIKQHSTDSSGHTPNLNRASSTSITTSPSASSMSHNGLQSSCDTSPEPSCQTPDTRKASDSGLNTINEEWMHQVNPGAKSLVNDVNGIDWMAQQNGGLFDPELFGDYRDPQDNILNAEFGGFFSDAFPVQDFTSPFYTGEIASPAAAKRDLMKGVDNQKNGNDHEVPTSEGATKTLNCTELWDRVQTFEKDQGDANLDIDSLCSELKAKAKCHETGAGIDEKDVNEILGRAVKEGKE</sequence>
<dbReference type="Gene3D" id="1.20.5.170">
    <property type="match status" value="1"/>
</dbReference>
<feature type="compositionally biased region" description="Polar residues" evidence="5">
    <location>
        <begin position="47"/>
        <end position="67"/>
    </location>
</feature>
<feature type="compositionally biased region" description="Low complexity" evidence="5">
    <location>
        <begin position="425"/>
        <end position="439"/>
    </location>
</feature>
<dbReference type="Pfam" id="PF00170">
    <property type="entry name" value="bZIP_1"/>
    <property type="match status" value="1"/>
</dbReference>
<dbReference type="InterPro" id="IPR046347">
    <property type="entry name" value="bZIP_sf"/>
</dbReference>
<keyword evidence="3" id="KW-0539">Nucleus</keyword>
<dbReference type="PANTHER" id="PTHR40621:SF6">
    <property type="entry name" value="AP-1-LIKE TRANSCRIPTION FACTOR YAP1-RELATED"/>
    <property type="match status" value="1"/>
</dbReference>
<dbReference type="GO" id="GO:0034599">
    <property type="term" value="P:cellular response to oxidative stress"/>
    <property type="evidence" value="ECO:0007669"/>
    <property type="project" value="UniProtKB-ARBA"/>
</dbReference>
<dbReference type="InterPro" id="IPR023167">
    <property type="entry name" value="Yap1_redox_dom_sf"/>
</dbReference>
<evidence type="ECO:0000313" key="8">
    <source>
        <dbReference type="Proteomes" id="UP000324767"/>
    </source>
</evidence>
<evidence type="ECO:0000256" key="3">
    <source>
        <dbReference type="ARBA" id="ARBA00023242"/>
    </source>
</evidence>
<dbReference type="CDD" id="cd14688">
    <property type="entry name" value="bZIP_YAP"/>
    <property type="match status" value="1"/>
</dbReference>
<accession>A0A5M8PTS0</accession>
<protein>
    <submittedName>
        <fullName evidence="7">Fungal AP-1-like factor</fullName>
    </submittedName>
</protein>
<proteinExistence type="inferred from homology"/>
<dbReference type="InterPro" id="IPR050936">
    <property type="entry name" value="AP-1-like"/>
</dbReference>
<dbReference type="OrthoDB" id="5380163at2759"/>
<dbReference type="Gene3D" id="1.10.238.100">
    <property type="entry name" value="YAP1 redox domain. Chain B"/>
    <property type="match status" value="1"/>
</dbReference>
<dbReference type="SUPFAM" id="SSF111430">
    <property type="entry name" value="YAP1 redox domain"/>
    <property type="match status" value="1"/>
</dbReference>
<dbReference type="GO" id="GO:0090575">
    <property type="term" value="C:RNA polymerase II transcription regulator complex"/>
    <property type="evidence" value="ECO:0007669"/>
    <property type="project" value="TreeGrafter"/>
</dbReference>
<feature type="compositionally biased region" description="Polar residues" evidence="5">
    <location>
        <begin position="440"/>
        <end position="458"/>
    </location>
</feature>
<dbReference type="PROSITE" id="PS50217">
    <property type="entry name" value="BZIP"/>
    <property type="match status" value="1"/>
</dbReference>
<gene>
    <name evidence="7" type="ORF">FRX48_02761</name>
</gene>